<dbReference type="RefSeq" id="WP_245698372.1">
    <property type="nucleotide sequence ID" value="NZ_BBNO01000001.1"/>
</dbReference>
<organism evidence="1 2">
    <name type="scientific">Streptomyces lydicamycinicus</name>
    <dbReference type="NCBI Taxonomy" id="1546107"/>
    <lineage>
        <taxon>Bacteria</taxon>
        <taxon>Bacillati</taxon>
        <taxon>Actinomycetota</taxon>
        <taxon>Actinomycetes</taxon>
        <taxon>Kitasatosporales</taxon>
        <taxon>Streptomycetaceae</taxon>
        <taxon>Streptomyces</taxon>
    </lineage>
</organism>
<reference evidence="1 2" key="2">
    <citation type="journal article" date="2015" name="Stand. Genomic Sci.">
        <title>Draft genome sequence of marine-derived Streptomyces sp. TP-A0598, a producer of anti-MRSA antibiotic lydicamycins.</title>
        <authorList>
            <person name="Komaki H."/>
            <person name="Ichikawa N."/>
            <person name="Hosoyama A."/>
            <person name="Fujita N."/>
            <person name="Igarashi Y."/>
        </authorList>
    </citation>
    <scope>NUCLEOTIDE SEQUENCE [LARGE SCALE GENOMIC DNA]</scope>
    <source>
        <strain evidence="1 2">NBRC 110027</strain>
    </source>
</reference>
<reference evidence="2" key="1">
    <citation type="submission" date="2014-09" db="EMBL/GenBank/DDBJ databases">
        <title>Whole genome shotgun sequence of Streptomyces sp. NBRC 110027.</title>
        <authorList>
            <person name="Komaki H."/>
            <person name="Ichikawa N."/>
            <person name="Katano-Makiyama Y."/>
            <person name="Hosoyama A."/>
            <person name="Hashimoto M."/>
            <person name="Uohara A."/>
            <person name="Kitahashi Y."/>
            <person name="Ohji S."/>
            <person name="Kimura A."/>
            <person name="Yamazoe A."/>
            <person name="Igarashi Y."/>
            <person name="Fujita N."/>
        </authorList>
    </citation>
    <scope>NUCLEOTIDE SEQUENCE [LARGE SCALE GENOMIC DNA]</scope>
    <source>
        <strain evidence="2">NBRC 110027</strain>
    </source>
</reference>
<sequence length="289" mass="31615">MHVAGEAAEKQGDDVLRVHFTAQDLARTRVAEGADPLWETVLSLHALRESRTEPALAAWRQHAVRHGPGPLRTLLPLVPRHGYFPDFLTPFAGLDGVEPGLEAVMSTPRQRLRSELVLLSGHRALPGWARGIADGEPAALRHLARSLRTYHHRAVAPSWPRIAERVGADRALRRHALAQAGAEAMLRTFGPVMRWRPPVLEVGYPVERDLFLEGRGLVFVPSYFCREVPVALVDEALPPVLVYPAKERESAHAEGPRPRGYGGEALREVPALLGGRVGTRIAAGLRSGG</sequence>
<evidence type="ECO:0000313" key="2">
    <source>
        <dbReference type="Proteomes" id="UP000048965"/>
    </source>
</evidence>
<evidence type="ECO:0000313" key="1">
    <source>
        <dbReference type="EMBL" id="GAO05953.1"/>
    </source>
</evidence>
<dbReference type="Proteomes" id="UP000048965">
    <property type="component" value="Unassembled WGS sequence"/>
</dbReference>
<protein>
    <submittedName>
        <fullName evidence="1">Putative ArsR family transcriptional regulator</fullName>
    </submittedName>
</protein>
<proteinExistence type="predicted"/>
<comment type="caution">
    <text evidence="1">The sequence shown here is derived from an EMBL/GenBank/DDBJ whole genome shotgun (WGS) entry which is preliminary data.</text>
</comment>
<keyword evidence="2" id="KW-1185">Reference proteome</keyword>
<name>A0A0P4QZR7_9ACTN</name>
<dbReference type="EMBL" id="BBNO01000001">
    <property type="protein sequence ID" value="GAO05953.1"/>
    <property type="molecule type" value="Genomic_DNA"/>
</dbReference>
<dbReference type="AlphaFoldDB" id="A0A0P4QZR7"/>
<gene>
    <name evidence="1" type="ORF">TPA0598_01_03240</name>
</gene>
<accession>A0A0P4QZR7</accession>